<sequence>MALKNYQSVIPNNGTIITTNDIRKKNFSSMFENQIFTSFSLKICGPIFESRQCSRSSCNPGIRETISAKLEWAVSCSFRKDFSLLKAKGLMIFTSSRLRSDKCLNVAISCMEILLKGLCAKSSTLTELGKCSTAQEALTILLCEMLTNLNCRISCNEDSS</sequence>
<organism evidence="1 2">
    <name type="scientific">Lucilia cuprina</name>
    <name type="common">Green bottle fly</name>
    <name type="synonym">Australian sheep blowfly</name>
    <dbReference type="NCBI Taxonomy" id="7375"/>
    <lineage>
        <taxon>Eukaryota</taxon>
        <taxon>Metazoa</taxon>
        <taxon>Ecdysozoa</taxon>
        <taxon>Arthropoda</taxon>
        <taxon>Hexapoda</taxon>
        <taxon>Insecta</taxon>
        <taxon>Pterygota</taxon>
        <taxon>Neoptera</taxon>
        <taxon>Endopterygota</taxon>
        <taxon>Diptera</taxon>
        <taxon>Brachycera</taxon>
        <taxon>Muscomorpha</taxon>
        <taxon>Oestroidea</taxon>
        <taxon>Calliphoridae</taxon>
        <taxon>Luciliinae</taxon>
        <taxon>Lucilia</taxon>
    </lineage>
</organism>
<accession>A0A0L0C6T0</accession>
<dbReference type="Proteomes" id="UP000037069">
    <property type="component" value="Unassembled WGS sequence"/>
</dbReference>
<evidence type="ECO:0000313" key="1">
    <source>
        <dbReference type="EMBL" id="KNC27144.1"/>
    </source>
</evidence>
<protein>
    <submittedName>
        <fullName evidence="1">Uncharacterized protein</fullName>
    </submittedName>
</protein>
<reference evidence="1 2" key="1">
    <citation type="journal article" date="2015" name="Nat. Commun.">
        <title>Lucilia cuprina genome unlocks parasitic fly biology to underpin future interventions.</title>
        <authorList>
            <person name="Anstead C.A."/>
            <person name="Korhonen P.K."/>
            <person name="Young N.D."/>
            <person name="Hall R.S."/>
            <person name="Jex A.R."/>
            <person name="Murali S.C."/>
            <person name="Hughes D.S."/>
            <person name="Lee S.F."/>
            <person name="Perry T."/>
            <person name="Stroehlein A.J."/>
            <person name="Ansell B.R."/>
            <person name="Breugelmans B."/>
            <person name="Hofmann A."/>
            <person name="Qu J."/>
            <person name="Dugan S."/>
            <person name="Lee S.L."/>
            <person name="Chao H."/>
            <person name="Dinh H."/>
            <person name="Han Y."/>
            <person name="Doddapaneni H.V."/>
            <person name="Worley K.C."/>
            <person name="Muzny D.M."/>
            <person name="Ioannidis P."/>
            <person name="Waterhouse R.M."/>
            <person name="Zdobnov E.M."/>
            <person name="James P.J."/>
            <person name="Bagnall N.H."/>
            <person name="Kotze A.C."/>
            <person name="Gibbs R.A."/>
            <person name="Richards S."/>
            <person name="Batterham P."/>
            <person name="Gasser R.B."/>
        </authorList>
    </citation>
    <scope>NUCLEOTIDE SEQUENCE [LARGE SCALE GENOMIC DNA]</scope>
    <source>
        <strain evidence="1 2">LS</strain>
        <tissue evidence="1">Full body</tissue>
    </source>
</reference>
<proteinExistence type="predicted"/>
<name>A0A0L0C6T0_LUCCU</name>
<evidence type="ECO:0000313" key="2">
    <source>
        <dbReference type="Proteomes" id="UP000037069"/>
    </source>
</evidence>
<dbReference type="EMBL" id="JRES01000933">
    <property type="protein sequence ID" value="KNC27144.1"/>
    <property type="molecule type" value="Genomic_DNA"/>
</dbReference>
<dbReference type="AlphaFoldDB" id="A0A0L0C6T0"/>
<gene>
    <name evidence="1" type="ORF">FF38_12645</name>
</gene>
<keyword evidence="2" id="KW-1185">Reference proteome</keyword>
<comment type="caution">
    <text evidence="1">The sequence shown here is derived from an EMBL/GenBank/DDBJ whole genome shotgun (WGS) entry which is preliminary data.</text>
</comment>